<protein>
    <recommendedName>
        <fullName evidence="3">DUF748 domain-containing protein</fullName>
    </recommendedName>
</protein>
<dbReference type="PANTHER" id="PTHR30441:SF8">
    <property type="entry name" value="DUF748 DOMAIN-CONTAINING PROTEIN"/>
    <property type="match status" value="1"/>
</dbReference>
<dbReference type="PANTHER" id="PTHR30441">
    <property type="entry name" value="DUF748 DOMAIN-CONTAINING PROTEIN"/>
    <property type="match status" value="1"/>
</dbReference>
<accession>A0ABQ6HAR8</accession>
<organism evidence="1 2">
    <name type="scientific">Thalassotalea loyana</name>
    <dbReference type="NCBI Taxonomy" id="280483"/>
    <lineage>
        <taxon>Bacteria</taxon>
        <taxon>Pseudomonadati</taxon>
        <taxon>Pseudomonadota</taxon>
        <taxon>Gammaproteobacteria</taxon>
        <taxon>Alteromonadales</taxon>
        <taxon>Colwelliaceae</taxon>
        <taxon>Thalassotalea</taxon>
    </lineage>
</organism>
<gene>
    <name evidence="1" type="ORF">tloyanaT_07810</name>
</gene>
<name>A0ABQ6HAR8_9GAMM</name>
<dbReference type="Pfam" id="PF05359">
    <property type="entry name" value="DUF748"/>
    <property type="match status" value="1"/>
</dbReference>
<keyword evidence="2" id="KW-1185">Reference proteome</keyword>
<evidence type="ECO:0008006" key="3">
    <source>
        <dbReference type="Google" id="ProtNLM"/>
    </source>
</evidence>
<dbReference type="RefSeq" id="WP_284296119.1">
    <property type="nucleotide sequence ID" value="NZ_BSSV01000001.1"/>
</dbReference>
<proteinExistence type="predicted"/>
<evidence type="ECO:0000313" key="2">
    <source>
        <dbReference type="Proteomes" id="UP001157134"/>
    </source>
</evidence>
<sequence length="675" mass="73085">MWVKVLGWLVGGILALLGAFWLFSPQIITSIANNQLSAQTLKLSDQSHIRVNPFMLSVTIENLELQSTESDETQASLASGQIQLKLSGLFNQQLVFQQFALSGFNTTVKQVENGWQVVGQTIETNQKPENEAEDKPSEKTTSLTPWQVIASQLSLTKSEIIILANNSHKLTLDNITIANFIFSDTHQELLASVKAKLDDASIDASTKLDILAKQYQGKLDINDLQLQTYRQWIPEAYQSLAAIVGIQGEFNADLAQGNTVELTDAELTLASLSLSGVLPDASLVVEQTRVTLPSIQVENGNVTAQISTAVDGLNLTKISTTDVIVAVTNFAMPDAQLSMQDYVITGQLEQLTVTGFESSKLANIESPLLRFDELAIKAIDANYALATSTGGVQIDEIMFAKLGGFFKMEAQQLTNLVSLTTAEPQPEVQQATESETKSVEEQGADVAVTESAEQSTTPAFAININKISTDASITFEDDAASPAFSESLHFSAIELTNIDNSVVTNPVDYLVTGKTDKHGTFNLNGFYQAFNPKMNLALKGDVNELNLPKLVGYFAKGAQLNILSGQLDTQLVVNIVDDQISGDSQIHVRGLELAKEDKQSKNVQQDNSVISLNTALGMLQDSKGNLELDVPLSGDVSSPEFGLQSFVGIITQKAVMMAAESYIMQTMVPYGTSCH</sequence>
<dbReference type="InterPro" id="IPR052894">
    <property type="entry name" value="AsmA-related"/>
</dbReference>
<dbReference type="Proteomes" id="UP001157134">
    <property type="component" value="Unassembled WGS sequence"/>
</dbReference>
<comment type="caution">
    <text evidence="1">The sequence shown here is derived from an EMBL/GenBank/DDBJ whole genome shotgun (WGS) entry which is preliminary data.</text>
</comment>
<dbReference type="EMBL" id="BSSV01000001">
    <property type="protein sequence ID" value="GLX84529.1"/>
    <property type="molecule type" value="Genomic_DNA"/>
</dbReference>
<evidence type="ECO:0000313" key="1">
    <source>
        <dbReference type="EMBL" id="GLX84529.1"/>
    </source>
</evidence>
<dbReference type="InterPro" id="IPR008023">
    <property type="entry name" value="DUF748"/>
</dbReference>
<reference evidence="1 2" key="1">
    <citation type="submission" date="2023-03" db="EMBL/GenBank/DDBJ databases">
        <title>Thalassotalea loyana LMG 22536T draft genome sequence.</title>
        <authorList>
            <person name="Sawabe T."/>
        </authorList>
    </citation>
    <scope>NUCLEOTIDE SEQUENCE [LARGE SCALE GENOMIC DNA]</scope>
    <source>
        <strain evidence="1 2">LMG 22536</strain>
    </source>
</reference>